<keyword evidence="3" id="KW-0804">Transcription</keyword>
<dbReference type="Pfam" id="PF12852">
    <property type="entry name" value="Cupin_6"/>
    <property type="match status" value="1"/>
</dbReference>
<dbReference type="RefSeq" id="WP_340362752.1">
    <property type="nucleotide sequence ID" value="NZ_JBBKZV010000002.1"/>
</dbReference>
<dbReference type="Gene3D" id="1.10.10.60">
    <property type="entry name" value="Homeodomain-like"/>
    <property type="match status" value="1"/>
</dbReference>
<protein>
    <submittedName>
        <fullName evidence="5">AraC family transcriptional regulator</fullName>
    </submittedName>
</protein>
<dbReference type="InterPro" id="IPR020449">
    <property type="entry name" value="Tscrpt_reg_AraC-type_HTH"/>
</dbReference>
<dbReference type="PRINTS" id="PR00032">
    <property type="entry name" value="HTHARAC"/>
</dbReference>
<dbReference type="PANTHER" id="PTHR46796">
    <property type="entry name" value="HTH-TYPE TRANSCRIPTIONAL ACTIVATOR RHAS-RELATED"/>
    <property type="match status" value="1"/>
</dbReference>
<organism evidence="5 6">
    <name type="scientific">Variovorax humicola</name>
    <dbReference type="NCBI Taxonomy" id="1769758"/>
    <lineage>
        <taxon>Bacteria</taxon>
        <taxon>Pseudomonadati</taxon>
        <taxon>Pseudomonadota</taxon>
        <taxon>Betaproteobacteria</taxon>
        <taxon>Burkholderiales</taxon>
        <taxon>Comamonadaceae</taxon>
        <taxon>Variovorax</taxon>
    </lineage>
</organism>
<dbReference type="InterPro" id="IPR018060">
    <property type="entry name" value="HTH_AraC"/>
</dbReference>
<evidence type="ECO:0000313" key="6">
    <source>
        <dbReference type="Proteomes" id="UP001363010"/>
    </source>
</evidence>
<dbReference type="EMBL" id="JBBKZV010000002">
    <property type="protein sequence ID" value="MEJ8821715.1"/>
    <property type="molecule type" value="Genomic_DNA"/>
</dbReference>
<accession>A0ABU8VVM6</accession>
<dbReference type="PANTHER" id="PTHR46796:SF7">
    <property type="entry name" value="ARAC FAMILY TRANSCRIPTIONAL REGULATOR"/>
    <property type="match status" value="1"/>
</dbReference>
<dbReference type="SUPFAM" id="SSF46689">
    <property type="entry name" value="Homeodomain-like"/>
    <property type="match status" value="2"/>
</dbReference>
<sequence>MDALSEVLSNCRAQRAVTAHFKLTGPWALHSAGVSGVMIRMSRGAPWWLQLDGAAPVRVDAGDLTMLPMGAPHLVASELGAPVHAFARLIAQHAEGPKDENPLVFSHGGDGGALTEMFSVLMWFPAYTRHSVFGILPPLIHIRERELPLAGCLATTMQSLIVETLARRPGWRVSAARMGELLLVNILRERLGKATVQDAGWLRGLTDPAIARALTRIHLEPRKKWTVELLAREAAMSRSSFSERFKDLMDTTPIGYLTDHRMALAAEQFETGNCRLAEIAETAGYESDKVFARAFRRWSGLTPTAYMKRESERGKVMADFAASMSQLP</sequence>
<proteinExistence type="predicted"/>
<dbReference type="PROSITE" id="PS01124">
    <property type="entry name" value="HTH_ARAC_FAMILY_2"/>
    <property type="match status" value="1"/>
</dbReference>
<evidence type="ECO:0000256" key="2">
    <source>
        <dbReference type="ARBA" id="ARBA00023125"/>
    </source>
</evidence>
<dbReference type="InterPro" id="IPR009057">
    <property type="entry name" value="Homeodomain-like_sf"/>
</dbReference>
<dbReference type="SMART" id="SM00342">
    <property type="entry name" value="HTH_ARAC"/>
    <property type="match status" value="1"/>
</dbReference>
<evidence type="ECO:0000259" key="4">
    <source>
        <dbReference type="PROSITE" id="PS01124"/>
    </source>
</evidence>
<feature type="domain" description="HTH araC/xylS-type" evidence="4">
    <location>
        <begin position="211"/>
        <end position="309"/>
    </location>
</feature>
<gene>
    <name evidence="5" type="ORF">WKW80_06645</name>
</gene>
<comment type="caution">
    <text evidence="5">The sequence shown here is derived from an EMBL/GenBank/DDBJ whole genome shotgun (WGS) entry which is preliminary data.</text>
</comment>
<reference evidence="5 6" key="1">
    <citation type="submission" date="2024-03" db="EMBL/GenBank/DDBJ databases">
        <title>Novel species of the genus Variovorax.</title>
        <authorList>
            <person name="Liu Q."/>
            <person name="Xin Y.-H."/>
        </authorList>
    </citation>
    <scope>NUCLEOTIDE SEQUENCE [LARGE SCALE GENOMIC DNA]</scope>
    <source>
        <strain evidence="5 6">KACC 18501</strain>
    </source>
</reference>
<dbReference type="Proteomes" id="UP001363010">
    <property type="component" value="Unassembled WGS sequence"/>
</dbReference>
<keyword evidence="6" id="KW-1185">Reference proteome</keyword>
<dbReference type="InterPro" id="IPR032783">
    <property type="entry name" value="AraC_lig"/>
</dbReference>
<name>A0ABU8VVM6_9BURK</name>
<keyword evidence="2" id="KW-0238">DNA-binding</keyword>
<evidence type="ECO:0000256" key="1">
    <source>
        <dbReference type="ARBA" id="ARBA00023015"/>
    </source>
</evidence>
<evidence type="ECO:0000313" key="5">
    <source>
        <dbReference type="EMBL" id="MEJ8821715.1"/>
    </source>
</evidence>
<keyword evidence="1" id="KW-0805">Transcription regulation</keyword>
<evidence type="ECO:0000256" key="3">
    <source>
        <dbReference type="ARBA" id="ARBA00023163"/>
    </source>
</evidence>
<dbReference type="InterPro" id="IPR050204">
    <property type="entry name" value="AraC_XylS_family_regulators"/>
</dbReference>
<dbReference type="Pfam" id="PF12833">
    <property type="entry name" value="HTH_18"/>
    <property type="match status" value="1"/>
</dbReference>